<evidence type="ECO:0000313" key="1">
    <source>
        <dbReference type="EMBL" id="KAK6344769.1"/>
    </source>
</evidence>
<keyword evidence="2" id="KW-1185">Reference proteome</keyword>
<accession>A0AAN8RHX5</accession>
<comment type="caution">
    <text evidence="1">The sequence shown here is derived from an EMBL/GenBank/DDBJ whole genome shotgun (WGS) entry which is preliminary data.</text>
</comment>
<gene>
    <name evidence="1" type="ORF">TWF718_006726</name>
</gene>
<dbReference type="EMBL" id="JAVHNR010000004">
    <property type="protein sequence ID" value="KAK6344769.1"/>
    <property type="molecule type" value="Genomic_DNA"/>
</dbReference>
<name>A0AAN8RHX5_9PEZI</name>
<sequence length="73" mass="8297">MGAGQSLHVSQIQSYSKLLMPCQRRSTTEAAITLPNRILGRLAQTPSAADIEIYKYHMVDLYPEYIRLRVDTD</sequence>
<protein>
    <submittedName>
        <fullName evidence="1">Uncharacterized protein</fullName>
    </submittedName>
</protein>
<reference evidence="1 2" key="1">
    <citation type="submission" date="2019-10" db="EMBL/GenBank/DDBJ databases">
        <authorList>
            <person name="Palmer J.M."/>
        </authorList>
    </citation>
    <scope>NUCLEOTIDE SEQUENCE [LARGE SCALE GENOMIC DNA]</scope>
    <source>
        <strain evidence="1 2">TWF718</strain>
    </source>
</reference>
<evidence type="ECO:0000313" key="2">
    <source>
        <dbReference type="Proteomes" id="UP001313282"/>
    </source>
</evidence>
<proteinExistence type="predicted"/>
<dbReference type="AlphaFoldDB" id="A0AAN8RHX5"/>
<dbReference type="Proteomes" id="UP001313282">
    <property type="component" value="Unassembled WGS sequence"/>
</dbReference>
<organism evidence="1 2">
    <name type="scientific">Orbilia javanica</name>
    <dbReference type="NCBI Taxonomy" id="47235"/>
    <lineage>
        <taxon>Eukaryota</taxon>
        <taxon>Fungi</taxon>
        <taxon>Dikarya</taxon>
        <taxon>Ascomycota</taxon>
        <taxon>Pezizomycotina</taxon>
        <taxon>Orbiliomycetes</taxon>
        <taxon>Orbiliales</taxon>
        <taxon>Orbiliaceae</taxon>
        <taxon>Orbilia</taxon>
    </lineage>
</organism>